<keyword evidence="8 12" id="KW-0808">Transferase</keyword>
<evidence type="ECO:0000256" key="2">
    <source>
        <dbReference type="ARBA" id="ARBA00004496"/>
    </source>
</evidence>
<name>A0A177YFF0_9NOCA</name>
<comment type="similarity">
    <text evidence="4 12">Belongs to the transaldolase family. Type 2 subfamily.</text>
</comment>
<dbReference type="Proteomes" id="UP000077519">
    <property type="component" value="Unassembled WGS sequence"/>
</dbReference>
<dbReference type="InterPro" id="IPR001585">
    <property type="entry name" value="TAL/FSA"/>
</dbReference>
<evidence type="ECO:0000256" key="12">
    <source>
        <dbReference type="HAMAP-Rule" id="MF_00493"/>
    </source>
</evidence>
<dbReference type="EC" id="2.2.1.2" evidence="5 12"/>
<evidence type="ECO:0000256" key="1">
    <source>
        <dbReference type="ARBA" id="ARBA00003518"/>
    </source>
</evidence>
<accession>A0A177YFF0</accession>
<comment type="caution">
    <text evidence="13">The sequence shown here is derived from an EMBL/GenBank/DDBJ whole genome shotgun (WGS) entry which is preliminary data.</text>
</comment>
<comment type="catalytic activity">
    <reaction evidence="11 12">
        <text>D-sedoheptulose 7-phosphate + D-glyceraldehyde 3-phosphate = D-erythrose 4-phosphate + beta-D-fructose 6-phosphate</text>
        <dbReference type="Rhea" id="RHEA:17053"/>
        <dbReference type="ChEBI" id="CHEBI:16897"/>
        <dbReference type="ChEBI" id="CHEBI:57483"/>
        <dbReference type="ChEBI" id="CHEBI:57634"/>
        <dbReference type="ChEBI" id="CHEBI:59776"/>
        <dbReference type="EC" id="2.2.1.2"/>
    </reaction>
</comment>
<evidence type="ECO:0000256" key="11">
    <source>
        <dbReference type="ARBA" id="ARBA00048810"/>
    </source>
</evidence>
<dbReference type="NCBIfam" id="NF002881">
    <property type="entry name" value="PRK03343.1"/>
    <property type="match status" value="1"/>
</dbReference>
<dbReference type="PANTHER" id="PTHR10683:SF31">
    <property type="entry name" value="TRANSALDOLASE"/>
    <property type="match status" value="1"/>
</dbReference>
<dbReference type="CDD" id="cd00955">
    <property type="entry name" value="Transaldolase_like"/>
    <property type="match status" value="1"/>
</dbReference>
<keyword evidence="9 12" id="KW-0570">Pentose shunt</keyword>
<keyword evidence="10 12" id="KW-0704">Schiff base</keyword>
<evidence type="ECO:0000256" key="4">
    <source>
        <dbReference type="ARBA" id="ARBA00008426"/>
    </source>
</evidence>
<evidence type="ECO:0000256" key="10">
    <source>
        <dbReference type="ARBA" id="ARBA00023270"/>
    </source>
</evidence>
<evidence type="ECO:0000256" key="3">
    <source>
        <dbReference type="ARBA" id="ARBA00004857"/>
    </source>
</evidence>
<dbReference type="GO" id="GO:0005975">
    <property type="term" value="P:carbohydrate metabolic process"/>
    <property type="evidence" value="ECO:0007669"/>
    <property type="project" value="InterPro"/>
</dbReference>
<dbReference type="SUPFAM" id="SSF51569">
    <property type="entry name" value="Aldolase"/>
    <property type="match status" value="1"/>
</dbReference>
<protein>
    <recommendedName>
        <fullName evidence="6 12">Transaldolase</fullName>
        <ecNumber evidence="5 12">2.2.1.2</ecNumber>
    </recommendedName>
</protein>
<evidence type="ECO:0000256" key="9">
    <source>
        <dbReference type="ARBA" id="ARBA00023126"/>
    </source>
</evidence>
<comment type="function">
    <text evidence="1 12">Transaldolase is important for the balance of metabolites in the pentose-phosphate pathway.</text>
</comment>
<dbReference type="GO" id="GO:0005737">
    <property type="term" value="C:cytoplasm"/>
    <property type="evidence" value="ECO:0007669"/>
    <property type="project" value="UniProtKB-SubCell"/>
</dbReference>
<dbReference type="NCBIfam" id="TIGR00876">
    <property type="entry name" value="tal_mycobact"/>
    <property type="match status" value="1"/>
</dbReference>
<dbReference type="GO" id="GO:0004801">
    <property type="term" value="F:transaldolase activity"/>
    <property type="evidence" value="ECO:0007669"/>
    <property type="project" value="UniProtKB-UniRule"/>
</dbReference>
<evidence type="ECO:0000313" key="13">
    <source>
        <dbReference type="EMBL" id="OAK54272.1"/>
    </source>
</evidence>
<dbReference type="HAMAP" id="MF_00493">
    <property type="entry name" value="Transaldolase_2"/>
    <property type="match status" value="1"/>
</dbReference>
<dbReference type="UniPathway" id="UPA00115">
    <property type="reaction ID" value="UER00414"/>
</dbReference>
<comment type="pathway">
    <text evidence="3 12">Carbohydrate degradation; pentose phosphate pathway; D-glyceraldehyde 3-phosphate and beta-D-fructose 6-phosphate from D-ribose 5-phosphate and D-xylulose 5-phosphate (non-oxidative stage): step 2/3.</text>
</comment>
<reference evidence="13 14" key="1">
    <citation type="submission" date="2016-03" db="EMBL/GenBank/DDBJ databases">
        <title>Genome sequence of Rhodococcus kyotonensis KB10.</title>
        <authorList>
            <person name="Jeong H."/>
            <person name="Hong C.E."/>
            <person name="Jo S.H."/>
            <person name="Park J.M."/>
        </authorList>
    </citation>
    <scope>NUCLEOTIDE SEQUENCE [LARGE SCALE GENOMIC DNA]</scope>
    <source>
        <strain evidence="13 14">KB10</strain>
    </source>
</reference>
<dbReference type="EMBL" id="LVHI01000012">
    <property type="protein sequence ID" value="OAK54272.1"/>
    <property type="molecule type" value="Genomic_DNA"/>
</dbReference>
<dbReference type="AlphaFoldDB" id="A0A177YFF0"/>
<dbReference type="InterPro" id="IPR004732">
    <property type="entry name" value="Transaldolase_2"/>
</dbReference>
<dbReference type="InterPro" id="IPR018225">
    <property type="entry name" value="Transaldolase_AS"/>
</dbReference>
<organism evidence="13 14">
    <name type="scientific">Rhodococcoides kyotonense</name>
    <dbReference type="NCBI Taxonomy" id="398843"/>
    <lineage>
        <taxon>Bacteria</taxon>
        <taxon>Bacillati</taxon>
        <taxon>Actinomycetota</taxon>
        <taxon>Actinomycetes</taxon>
        <taxon>Mycobacteriales</taxon>
        <taxon>Nocardiaceae</taxon>
        <taxon>Rhodococcoides</taxon>
    </lineage>
</organism>
<evidence type="ECO:0000256" key="7">
    <source>
        <dbReference type="ARBA" id="ARBA00022490"/>
    </source>
</evidence>
<comment type="subcellular location">
    <subcellularLocation>
        <location evidence="2 12">Cytoplasm</location>
    </subcellularLocation>
</comment>
<feature type="active site" description="Schiff-base intermediate with substrate" evidence="12">
    <location>
        <position position="142"/>
    </location>
</feature>
<dbReference type="InterPro" id="IPR013785">
    <property type="entry name" value="Aldolase_TIM"/>
</dbReference>
<keyword evidence="7 12" id="KW-0963">Cytoplasm</keyword>
<dbReference type="PIRSF" id="PIRSF036915">
    <property type="entry name" value="Trnald_Bac_Plnt"/>
    <property type="match status" value="1"/>
</dbReference>
<evidence type="ECO:0000256" key="8">
    <source>
        <dbReference type="ARBA" id="ARBA00022679"/>
    </source>
</evidence>
<proteinExistence type="inferred from homology"/>
<keyword evidence="14" id="KW-1185">Reference proteome</keyword>
<sequence>MTQNKNLADLSAAGVSVWLDDLSRDRINSGNLQELIESKSVVGVTTNPSIFQAALSKGDAYDAQVRELAERGADVDATIRTVTTDDVRNACDIFAPVFESTAGVDGRVSIEVDPRLAHDTEKTVAQAVELWKIVDRPNVLIKIPATEAGIPAIAKVIGEGISVNVTLIFSVERYEAVIGAYLEGLEAARAAGHDLSRIHSVASFFVSRVDTEIDARLDKIGTPEAEELKGKAALANARLAYVAYQQAFEVGPRFHELAGSGGRPQRPLWASTGVKNPAYPDTLYVTDLVSPNTVNTMPEKTLDAVADHGEITGDTISGKGQESQEVFDKLSAIGIDVTDVFLTLENEGVAKFEASWTELLDATGEQLRQAGQKS</sequence>
<dbReference type="Pfam" id="PF00923">
    <property type="entry name" value="TAL_FSA"/>
    <property type="match status" value="1"/>
</dbReference>
<evidence type="ECO:0000256" key="6">
    <source>
        <dbReference type="ARBA" id="ARBA00018292"/>
    </source>
</evidence>
<dbReference type="PANTHER" id="PTHR10683">
    <property type="entry name" value="TRANSALDOLASE"/>
    <property type="match status" value="1"/>
</dbReference>
<dbReference type="GO" id="GO:0006098">
    <property type="term" value="P:pentose-phosphate shunt"/>
    <property type="evidence" value="ECO:0007669"/>
    <property type="project" value="UniProtKB-UniRule"/>
</dbReference>
<dbReference type="PROSITE" id="PS01054">
    <property type="entry name" value="TRANSALDOLASE_1"/>
    <property type="match status" value="1"/>
</dbReference>
<dbReference type="Gene3D" id="3.20.20.70">
    <property type="entry name" value="Aldolase class I"/>
    <property type="match status" value="1"/>
</dbReference>
<dbReference type="RefSeq" id="WP_068424246.1">
    <property type="nucleotide sequence ID" value="NZ_LVHI01000012.1"/>
</dbReference>
<gene>
    <name evidence="12" type="primary">tal</name>
    <name evidence="13" type="ORF">A3K89_02350</name>
</gene>
<evidence type="ECO:0000313" key="14">
    <source>
        <dbReference type="Proteomes" id="UP000077519"/>
    </source>
</evidence>
<evidence type="ECO:0000256" key="5">
    <source>
        <dbReference type="ARBA" id="ARBA00013151"/>
    </source>
</evidence>